<feature type="domain" description="BTB" evidence="1">
    <location>
        <begin position="51"/>
        <end position="128"/>
    </location>
</feature>
<dbReference type="SUPFAM" id="SSF54695">
    <property type="entry name" value="POZ domain"/>
    <property type="match status" value="1"/>
</dbReference>
<dbReference type="STRING" id="240176.D6RP99"/>
<evidence type="ECO:0000259" key="1">
    <source>
        <dbReference type="PROSITE" id="PS50097"/>
    </source>
</evidence>
<dbReference type="OMA" id="SWVEFWK"/>
<organism evidence="2 3">
    <name type="scientific">Coprinopsis cinerea (strain Okayama-7 / 130 / ATCC MYA-4618 / FGSC 9003)</name>
    <name type="common">Inky cap fungus</name>
    <name type="synonym">Hormographiella aspergillata</name>
    <dbReference type="NCBI Taxonomy" id="240176"/>
    <lineage>
        <taxon>Eukaryota</taxon>
        <taxon>Fungi</taxon>
        <taxon>Dikarya</taxon>
        <taxon>Basidiomycota</taxon>
        <taxon>Agaricomycotina</taxon>
        <taxon>Agaricomycetes</taxon>
        <taxon>Agaricomycetidae</taxon>
        <taxon>Agaricales</taxon>
        <taxon>Agaricineae</taxon>
        <taxon>Psathyrellaceae</taxon>
        <taxon>Coprinopsis</taxon>
    </lineage>
</organism>
<dbReference type="AlphaFoldDB" id="D6RP99"/>
<evidence type="ECO:0000313" key="3">
    <source>
        <dbReference type="Proteomes" id="UP000001861"/>
    </source>
</evidence>
<keyword evidence="3" id="KW-1185">Reference proteome</keyword>
<dbReference type="PROSITE" id="PS50097">
    <property type="entry name" value="BTB"/>
    <property type="match status" value="1"/>
</dbReference>
<dbReference type="HOGENOM" id="CLU_510022_0_0_1"/>
<proteinExistence type="predicted"/>
<sequence>MDTRNRDEDVDIGCDSEDSLLDEKELLNTDEMDHSDRPTWTKDGQYYFEDGSCVILIKDTLFNVHRSVLSKDGSTFSTMFSPRERHSSLGLPEEGKSEDNPIVLHGDSPQEFRDFLWAMYALPHELRAVTSPTADLTQLINIARISNKYAFKSVETWALEAIQDYVNRKPSPILSTIPSPATYTYSPPSESSPQDSTAHLTRLISLAQLCGHTPLLDTLVNFLRELMSSSLHYAYLAMTLADENNLRSLRGAAYLEVMQKAKIVPSLDIDLGLRTPSPLVAAASSSTSNSTSVSPQATNPFGSAPVQFGGNNHNTLVAMANAIAPLSNINVQTTMAASTAASVLSLPGATSTASLSTTPSPDPSSNVPLPLTSTQQLRLLSGYYRLSGTWEQLRLSPPHFDHSTSCTATWHQHGCTQSWLEFWKEKTRSDAVLGLGTADVIGRVKVLQRDFDRWGTATYMHPDCRVPAKKALAEVVRKVEDALGDYFSESGK</sequence>
<dbReference type="VEuPathDB" id="FungiDB:CC1G_14967"/>
<evidence type="ECO:0000313" key="2">
    <source>
        <dbReference type="EMBL" id="EFI27142.1"/>
    </source>
</evidence>
<dbReference type="InterPro" id="IPR011333">
    <property type="entry name" value="SKP1/BTB/POZ_sf"/>
</dbReference>
<comment type="caution">
    <text evidence="2">The sequence shown here is derived from an EMBL/GenBank/DDBJ whole genome shotgun (WGS) entry which is preliminary data.</text>
</comment>
<dbReference type="Proteomes" id="UP000001861">
    <property type="component" value="Unassembled WGS sequence"/>
</dbReference>
<dbReference type="GeneID" id="9379045"/>
<dbReference type="OrthoDB" id="8117402at2759"/>
<dbReference type="RefSeq" id="XP_002910636.1">
    <property type="nucleotide sequence ID" value="XM_002910590.1"/>
</dbReference>
<dbReference type="Gene3D" id="3.30.710.10">
    <property type="entry name" value="Potassium Channel Kv1.1, Chain A"/>
    <property type="match status" value="1"/>
</dbReference>
<dbReference type="InterPro" id="IPR000210">
    <property type="entry name" value="BTB/POZ_dom"/>
</dbReference>
<name>D6RP99_COPC7</name>
<dbReference type="InParanoid" id="D6RP99"/>
<dbReference type="KEGG" id="cci:CC1G_14967"/>
<reference evidence="2 3" key="1">
    <citation type="journal article" date="2010" name="Proc. Natl. Acad. Sci. U.S.A.">
        <title>Insights into evolution of multicellular fungi from the assembled chromosomes of the mushroom Coprinopsis cinerea (Coprinus cinereus).</title>
        <authorList>
            <person name="Stajich J.E."/>
            <person name="Wilke S.K."/>
            <person name="Ahren D."/>
            <person name="Au C.H."/>
            <person name="Birren B.W."/>
            <person name="Borodovsky M."/>
            <person name="Burns C."/>
            <person name="Canback B."/>
            <person name="Casselton L.A."/>
            <person name="Cheng C.K."/>
            <person name="Deng J."/>
            <person name="Dietrich F.S."/>
            <person name="Fargo D.C."/>
            <person name="Farman M.L."/>
            <person name="Gathman A.C."/>
            <person name="Goldberg J."/>
            <person name="Guigo R."/>
            <person name="Hoegger P.J."/>
            <person name="Hooker J.B."/>
            <person name="Huggins A."/>
            <person name="James T.Y."/>
            <person name="Kamada T."/>
            <person name="Kilaru S."/>
            <person name="Kodira C."/>
            <person name="Kues U."/>
            <person name="Kupfer D."/>
            <person name="Kwan H.S."/>
            <person name="Lomsadze A."/>
            <person name="Li W."/>
            <person name="Lilly W.W."/>
            <person name="Ma L.J."/>
            <person name="Mackey A.J."/>
            <person name="Manning G."/>
            <person name="Martin F."/>
            <person name="Muraguchi H."/>
            <person name="Natvig D.O."/>
            <person name="Palmerini H."/>
            <person name="Ramesh M.A."/>
            <person name="Rehmeyer C.J."/>
            <person name="Roe B.A."/>
            <person name="Shenoy N."/>
            <person name="Stanke M."/>
            <person name="Ter-Hovhannisyan V."/>
            <person name="Tunlid A."/>
            <person name="Velagapudi R."/>
            <person name="Vision T.J."/>
            <person name="Zeng Q."/>
            <person name="Zolan M.E."/>
            <person name="Pukkila P.J."/>
        </authorList>
    </citation>
    <scope>NUCLEOTIDE SEQUENCE [LARGE SCALE GENOMIC DNA]</scope>
    <source>
        <strain evidence="3">Okayama-7 / 130 / ATCC MYA-4618 / FGSC 9003</strain>
    </source>
</reference>
<protein>
    <recommendedName>
        <fullName evidence="1">BTB domain-containing protein</fullName>
    </recommendedName>
</protein>
<accession>D6RP99</accession>
<dbReference type="EMBL" id="AACS02000008">
    <property type="protein sequence ID" value="EFI27142.1"/>
    <property type="molecule type" value="Genomic_DNA"/>
</dbReference>
<dbReference type="eggNOG" id="ENOG502SKPZ">
    <property type="taxonomic scope" value="Eukaryota"/>
</dbReference>
<gene>
    <name evidence="2" type="ORF">CC1G_14967</name>
</gene>